<feature type="non-terminal residue" evidence="2">
    <location>
        <position position="1"/>
    </location>
</feature>
<evidence type="ECO:0000313" key="3">
    <source>
        <dbReference type="Proteomes" id="UP001166093"/>
    </source>
</evidence>
<accession>A0ABS2Y847</accession>
<comment type="caution">
    <text evidence="2">The sequence shown here is derived from an EMBL/GenBank/DDBJ whole genome shotgun (WGS) entry which is preliminary data.</text>
</comment>
<gene>
    <name evidence="2" type="primary">Cytl1_0</name>
    <name evidence="2" type="ORF">GTO93_0002191</name>
</gene>
<dbReference type="InterPro" id="IPR029253">
    <property type="entry name" value="CYTL1"/>
</dbReference>
<reference evidence="2" key="1">
    <citation type="journal article" date="2021" name="Cell">
        <title>Tracing the genetic footprints of vertebrate landing in non-teleost ray-finned fishes.</title>
        <authorList>
            <person name="Bi X."/>
            <person name="Wang K."/>
            <person name="Yang L."/>
            <person name="Pan H."/>
            <person name="Jiang H."/>
            <person name="Wei Q."/>
            <person name="Fang M."/>
            <person name="Yu H."/>
            <person name="Zhu C."/>
            <person name="Cai Y."/>
            <person name="He Y."/>
            <person name="Gan X."/>
            <person name="Zeng H."/>
            <person name="Yu D."/>
            <person name="Zhu Y."/>
            <person name="Jiang H."/>
            <person name="Qiu Q."/>
            <person name="Yang H."/>
            <person name="Zhang Y.E."/>
            <person name="Wang W."/>
            <person name="Zhu M."/>
            <person name="He S."/>
            <person name="Zhang G."/>
        </authorList>
    </citation>
    <scope>NUCLEOTIDE SEQUENCE</scope>
    <source>
        <strain evidence="2">Pddl_001</strain>
    </source>
</reference>
<dbReference type="EMBL" id="JAAWVQ010114792">
    <property type="protein sequence ID" value="MBN3282118.1"/>
    <property type="molecule type" value="Genomic_DNA"/>
</dbReference>
<keyword evidence="1" id="KW-0732">Signal</keyword>
<dbReference type="Pfam" id="PF15153">
    <property type="entry name" value="CYTL1"/>
    <property type="match status" value="1"/>
</dbReference>
<keyword evidence="3" id="KW-1185">Reference proteome</keyword>
<organism evidence="2 3">
    <name type="scientific">Polyodon spathula</name>
    <name type="common">North American paddlefish</name>
    <name type="synonym">Squalus spathula</name>
    <dbReference type="NCBI Taxonomy" id="7913"/>
    <lineage>
        <taxon>Eukaryota</taxon>
        <taxon>Metazoa</taxon>
        <taxon>Chordata</taxon>
        <taxon>Craniata</taxon>
        <taxon>Vertebrata</taxon>
        <taxon>Euteleostomi</taxon>
        <taxon>Actinopterygii</taxon>
        <taxon>Chondrostei</taxon>
        <taxon>Acipenseriformes</taxon>
        <taxon>Polyodontidae</taxon>
        <taxon>Polyodon</taxon>
    </lineage>
</organism>
<dbReference type="PANTHER" id="PTHR15974">
    <property type="entry name" value="CYTOKINE-LIKE PROTEIN 1"/>
    <property type="match status" value="1"/>
</dbReference>
<name>A0ABS2Y847_POLSP</name>
<dbReference type="PANTHER" id="PTHR15974:SF0">
    <property type="entry name" value="CYTOKINE-LIKE PROTEIN 1"/>
    <property type="match status" value="1"/>
</dbReference>
<sequence>SMKLLWGLVVILTLFFVVNSAPPTCYSRVLHLNKEIMESMEKLQKYQRTKHCVEVLPKMYLDIHNSCVMAKLRDVMYILENLPIPQCREKPRIIGLKRKIRSLYTIINKVCYRDLVFFTDDCDALETGESTPRHGEEQLQLLIER</sequence>
<evidence type="ECO:0000256" key="1">
    <source>
        <dbReference type="SAM" id="SignalP"/>
    </source>
</evidence>
<feature type="chain" id="PRO_5047093483" evidence="1">
    <location>
        <begin position="21"/>
        <end position="145"/>
    </location>
</feature>
<protein>
    <submittedName>
        <fullName evidence="2">CYTL1 protein</fullName>
    </submittedName>
</protein>
<evidence type="ECO:0000313" key="2">
    <source>
        <dbReference type="EMBL" id="MBN3282118.1"/>
    </source>
</evidence>
<dbReference type="Proteomes" id="UP001166093">
    <property type="component" value="Unassembled WGS sequence"/>
</dbReference>
<proteinExistence type="predicted"/>
<feature type="non-terminal residue" evidence="2">
    <location>
        <position position="145"/>
    </location>
</feature>
<feature type="signal peptide" evidence="1">
    <location>
        <begin position="1"/>
        <end position="20"/>
    </location>
</feature>